<dbReference type="Proteomes" id="UP000637769">
    <property type="component" value="Unassembled WGS sequence"/>
</dbReference>
<evidence type="ECO:0000313" key="2">
    <source>
        <dbReference type="EMBL" id="GGC40793.1"/>
    </source>
</evidence>
<keyword evidence="1" id="KW-0732">Signal</keyword>
<evidence type="ECO:0000256" key="1">
    <source>
        <dbReference type="SAM" id="SignalP"/>
    </source>
</evidence>
<evidence type="ECO:0000313" key="3">
    <source>
        <dbReference type="Proteomes" id="UP000637769"/>
    </source>
</evidence>
<proteinExistence type="predicted"/>
<feature type="chain" id="PRO_5045871178" evidence="1">
    <location>
        <begin position="28"/>
        <end position="154"/>
    </location>
</feature>
<dbReference type="RefSeq" id="WP_229719908.1">
    <property type="nucleotide sequence ID" value="NZ_BMCH01000009.1"/>
</dbReference>
<gene>
    <name evidence="2" type="ORF">GCM10007207_27730</name>
</gene>
<name>A0ABQ1MI59_9PROT</name>
<feature type="signal peptide" evidence="1">
    <location>
        <begin position="1"/>
        <end position="27"/>
    </location>
</feature>
<comment type="caution">
    <text evidence="2">The sequence shown here is derived from an EMBL/GenBank/DDBJ whole genome shotgun (WGS) entry which is preliminary data.</text>
</comment>
<accession>A0ABQ1MI59</accession>
<dbReference type="EMBL" id="BMCH01000009">
    <property type="protein sequence ID" value="GGC40793.1"/>
    <property type="molecule type" value="Genomic_DNA"/>
</dbReference>
<keyword evidence="3" id="KW-1185">Reference proteome</keyword>
<organism evidence="2 3">
    <name type="scientific">Asaia siamensis</name>
    <dbReference type="NCBI Taxonomy" id="110479"/>
    <lineage>
        <taxon>Bacteria</taxon>
        <taxon>Pseudomonadati</taxon>
        <taxon>Pseudomonadota</taxon>
        <taxon>Alphaproteobacteria</taxon>
        <taxon>Acetobacterales</taxon>
        <taxon>Acetobacteraceae</taxon>
        <taxon>Asaia</taxon>
    </lineage>
</organism>
<reference evidence="3" key="1">
    <citation type="journal article" date="2019" name="Int. J. Syst. Evol. Microbiol.">
        <title>The Global Catalogue of Microorganisms (GCM) 10K type strain sequencing project: providing services to taxonomists for standard genome sequencing and annotation.</title>
        <authorList>
            <consortium name="The Broad Institute Genomics Platform"/>
            <consortium name="The Broad Institute Genome Sequencing Center for Infectious Disease"/>
            <person name="Wu L."/>
            <person name="Ma J."/>
        </authorList>
    </citation>
    <scope>NUCLEOTIDE SEQUENCE [LARGE SCALE GENOMIC DNA]</scope>
    <source>
        <strain evidence="3">CCM 7132</strain>
    </source>
</reference>
<protein>
    <submittedName>
        <fullName evidence="2">Uncharacterized protein</fullName>
    </submittedName>
</protein>
<sequence length="154" mass="16419">MPENRNNKKALFYSLLCLLVSQGHCFAAEAGYFVPPPRSHGSPAEPGKRSLLTQAPLLPHGSGLDLSISAKAPPKTFFAPSMQSVLRRYGPISVEQNQSSPIAMEHGITTTFALPVAGIPGLDLTANFFAGHRDTRLGAPPGSAAVTGGIRWRW</sequence>